<keyword evidence="1" id="KW-0812">Transmembrane</keyword>
<evidence type="ECO:0000313" key="2">
    <source>
        <dbReference type="EMBL" id="WAI47836.1"/>
    </source>
</evidence>
<keyword evidence="1" id="KW-1133">Transmembrane helix</keyword>
<evidence type="ECO:0000256" key="1">
    <source>
        <dbReference type="SAM" id="Phobius"/>
    </source>
</evidence>
<dbReference type="Proteomes" id="UP001163624">
    <property type="component" value="Chromosome"/>
</dbReference>
<proteinExistence type="predicted"/>
<name>A0ABY6ZSR8_9PSED</name>
<evidence type="ECO:0000313" key="3">
    <source>
        <dbReference type="Proteomes" id="UP001163624"/>
    </source>
</evidence>
<feature type="transmembrane region" description="Helical" evidence="1">
    <location>
        <begin position="16"/>
        <end position="38"/>
    </location>
</feature>
<keyword evidence="3" id="KW-1185">Reference proteome</keyword>
<dbReference type="EMBL" id="CP113432">
    <property type="protein sequence ID" value="WAI47836.1"/>
    <property type="molecule type" value="Genomic_DNA"/>
</dbReference>
<dbReference type="RefSeq" id="WP_254475939.1">
    <property type="nucleotide sequence ID" value="NZ_CP113432.1"/>
</dbReference>
<organism evidence="2 3">
    <name type="scientific">Pseudomonas triclosanedens</name>
    <dbReference type="NCBI Taxonomy" id="2961893"/>
    <lineage>
        <taxon>Bacteria</taxon>
        <taxon>Pseudomonadati</taxon>
        <taxon>Pseudomonadota</taxon>
        <taxon>Gammaproteobacteria</taxon>
        <taxon>Pseudomonadales</taxon>
        <taxon>Pseudomonadaceae</taxon>
        <taxon>Pseudomonas</taxon>
    </lineage>
</organism>
<gene>
    <name evidence="2" type="ORF">OU419_18900</name>
</gene>
<sequence length="89" mass="10260">MLSFKISQETHRKVRLVSTIVCTTLTICFILLLLLSGIASHLRAKRILADHTVIEAPVHLDNVTEERGRRGRTKEMMHFTYRFEVKGQP</sequence>
<protein>
    <submittedName>
        <fullName evidence="2">Uncharacterized protein</fullName>
    </submittedName>
</protein>
<reference evidence="2" key="1">
    <citation type="submission" date="2022-11" db="EMBL/GenBank/DDBJ databases">
        <title>Pseudomonas triclosanedens sp. nov., a triclosan degrader isolated from activated sludge.</title>
        <authorList>
            <person name="Yin Y."/>
            <person name="Lu Z."/>
        </authorList>
    </citation>
    <scope>NUCLEOTIDE SEQUENCE</scope>
    <source>
        <strain evidence="2">ZM23</strain>
    </source>
</reference>
<accession>A0ABY6ZSR8</accession>
<keyword evidence="1" id="KW-0472">Membrane</keyword>